<dbReference type="GO" id="GO:0050661">
    <property type="term" value="F:NADP binding"/>
    <property type="evidence" value="ECO:0007669"/>
    <property type="project" value="InterPro"/>
</dbReference>
<dbReference type="Gene3D" id="3.40.50.720">
    <property type="entry name" value="NAD(P)-binding Rossmann-like Domain"/>
    <property type="match status" value="1"/>
</dbReference>
<dbReference type="PROSITE" id="PS00455">
    <property type="entry name" value="AMP_BINDING"/>
    <property type="match status" value="1"/>
</dbReference>
<dbReference type="RefSeq" id="WP_049842869.1">
    <property type="nucleotide sequence ID" value="NZ_LLEI02000090.1"/>
</dbReference>
<dbReference type="Gene3D" id="1.10.1200.10">
    <property type="entry name" value="ACP-like"/>
    <property type="match status" value="1"/>
</dbReference>
<dbReference type="InterPro" id="IPR020845">
    <property type="entry name" value="AMP-binding_CS"/>
</dbReference>
<dbReference type="SUPFAM" id="SSF56801">
    <property type="entry name" value="Acetyl-CoA synthetase-like"/>
    <property type="match status" value="1"/>
</dbReference>
<reference evidence="7 8" key="1">
    <citation type="journal article" date="2016" name="Syst. Appl. Microbiol.">
        <title>Vibrio bivalvicida sp. nov., a novel larval pathogen for bivalve molluscs reared in a hatchery.</title>
        <authorList>
            <person name="Dubert J."/>
            <person name="Romalde J.L."/>
            <person name="Prado S."/>
            <person name="Barja J.L."/>
        </authorList>
    </citation>
    <scope>NUCLEOTIDE SEQUENCE [LARGE SCALE GENOMIC DNA]</scope>
    <source>
        <strain evidence="7 8">605</strain>
    </source>
</reference>
<dbReference type="InterPro" id="IPR036736">
    <property type="entry name" value="ACP-like_sf"/>
</dbReference>
<dbReference type="PROSITE" id="PS50075">
    <property type="entry name" value="CARRIER"/>
    <property type="match status" value="1"/>
</dbReference>
<gene>
    <name evidence="7" type="ORF">APB76_20930</name>
</gene>
<dbReference type="SUPFAM" id="SSF51735">
    <property type="entry name" value="NAD(P)-binding Rossmann-fold domains"/>
    <property type="match status" value="1"/>
</dbReference>
<evidence type="ECO:0000256" key="2">
    <source>
        <dbReference type="ARBA" id="ARBA00022553"/>
    </source>
</evidence>
<evidence type="ECO:0000256" key="4">
    <source>
        <dbReference type="ARBA" id="ARBA00022840"/>
    </source>
</evidence>
<feature type="compositionally biased region" description="Polar residues" evidence="5">
    <location>
        <begin position="30"/>
        <end position="42"/>
    </location>
</feature>
<dbReference type="Pfam" id="PF07993">
    <property type="entry name" value="NAD_binding_4"/>
    <property type="match status" value="1"/>
</dbReference>
<dbReference type="InterPro" id="IPR042099">
    <property type="entry name" value="ANL_N_sf"/>
</dbReference>
<dbReference type="InterPro" id="IPR010080">
    <property type="entry name" value="Thioester_reductase-like_dom"/>
</dbReference>
<keyword evidence="3" id="KW-0547">Nucleotide-binding</keyword>
<dbReference type="InterPro" id="IPR000873">
    <property type="entry name" value="AMP-dep_synth/lig_dom"/>
</dbReference>
<dbReference type="EMBL" id="LLEI02000090">
    <property type="protein sequence ID" value="OAJ92142.1"/>
    <property type="molecule type" value="Genomic_DNA"/>
</dbReference>
<keyword evidence="1" id="KW-0596">Phosphopantetheine</keyword>
<evidence type="ECO:0000256" key="3">
    <source>
        <dbReference type="ARBA" id="ARBA00022741"/>
    </source>
</evidence>
<dbReference type="GO" id="GO:0016020">
    <property type="term" value="C:membrane"/>
    <property type="evidence" value="ECO:0007669"/>
    <property type="project" value="TreeGrafter"/>
</dbReference>
<dbReference type="Gene3D" id="3.40.50.12780">
    <property type="entry name" value="N-terminal domain of ligase-like"/>
    <property type="match status" value="1"/>
</dbReference>
<accession>A0A177XU71</accession>
<organism evidence="7 8">
    <name type="scientific">Vibrio bivalvicida</name>
    <dbReference type="NCBI Taxonomy" id="1276888"/>
    <lineage>
        <taxon>Bacteria</taxon>
        <taxon>Pseudomonadati</taxon>
        <taxon>Pseudomonadota</taxon>
        <taxon>Gammaproteobacteria</taxon>
        <taxon>Vibrionales</taxon>
        <taxon>Vibrionaceae</taxon>
        <taxon>Vibrio</taxon>
        <taxon>Vibrio oreintalis group</taxon>
    </lineage>
</organism>
<name>A0A177XU71_9VIBR</name>
<dbReference type="InterPro" id="IPR036291">
    <property type="entry name" value="NAD(P)-bd_dom_sf"/>
</dbReference>
<dbReference type="AlphaFoldDB" id="A0A177XU71"/>
<dbReference type="InterPro" id="IPR046407">
    <property type="entry name" value="CAR"/>
</dbReference>
<evidence type="ECO:0000313" key="7">
    <source>
        <dbReference type="EMBL" id="OAJ92142.1"/>
    </source>
</evidence>
<keyword evidence="2" id="KW-0597">Phosphoprotein</keyword>
<dbReference type="InterPro" id="IPR013120">
    <property type="entry name" value="FAR_NAD-bd"/>
</dbReference>
<evidence type="ECO:0000259" key="6">
    <source>
        <dbReference type="PROSITE" id="PS50075"/>
    </source>
</evidence>
<dbReference type="Proteomes" id="UP000078406">
    <property type="component" value="Unassembled WGS sequence"/>
</dbReference>
<evidence type="ECO:0000256" key="1">
    <source>
        <dbReference type="ARBA" id="ARBA00022450"/>
    </source>
</evidence>
<comment type="caution">
    <text evidence="7">The sequence shown here is derived from an EMBL/GenBank/DDBJ whole genome shotgun (WGS) entry which is preliminary data.</text>
</comment>
<feature type="domain" description="Carrier" evidence="6">
    <location>
        <begin position="612"/>
        <end position="690"/>
    </location>
</feature>
<protein>
    <recommendedName>
        <fullName evidence="6">Carrier domain-containing protein</fullName>
    </recommendedName>
</protein>
<dbReference type="GO" id="GO:0016620">
    <property type="term" value="F:oxidoreductase activity, acting on the aldehyde or oxo group of donors, NAD or NADP as acceptor"/>
    <property type="evidence" value="ECO:0007669"/>
    <property type="project" value="InterPro"/>
</dbReference>
<dbReference type="PANTHER" id="PTHR43272:SF33">
    <property type="entry name" value="AMP-BINDING DOMAIN-CONTAINING PROTEIN-RELATED"/>
    <property type="match status" value="1"/>
</dbReference>
<dbReference type="GO" id="GO:0004467">
    <property type="term" value="F:long-chain fatty acid-CoA ligase activity"/>
    <property type="evidence" value="ECO:0007669"/>
    <property type="project" value="TreeGrafter"/>
</dbReference>
<dbReference type="SUPFAM" id="SSF47336">
    <property type="entry name" value="ACP-like"/>
    <property type="match status" value="1"/>
</dbReference>
<dbReference type="NCBIfam" id="TIGR01746">
    <property type="entry name" value="Thioester-redct"/>
    <property type="match status" value="1"/>
</dbReference>
<keyword evidence="4" id="KW-0067">ATP-binding</keyword>
<proteinExistence type="predicted"/>
<dbReference type="PANTHER" id="PTHR43272">
    <property type="entry name" value="LONG-CHAIN-FATTY-ACID--COA LIGASE"/>
    <property type="match status" value="1"/>
</dbReference>
<feature type="region of interest" description="Disordered" evidence="5">
    <location>
        <begin position="17"/>
        <end position="42"/>
    </location>
</feature>
<dbReference type="Pfam" id="PF00501">
    <property type="entry name" value="AMP-binding"/>
    <property type="match status" value="1"/>
</dbReference>
<sequence length="1132" mass="127650">MQLLQIVRSVMEKYAHRPAISERRRRKPLPSSNQTAPQPSLDNEYSHMSYQQVWQNAENTAKALFFCSKAPVFNQTKVAFLSFTSGQYAVFDLACIRLGAVSVHLQTSSNEEQLSHIIKETHSNTLAVSHNYLSTALSLLAHCSCIKRVVILDHDHKDKTHQNSYQDALKTLSKQQTDIELTSLELLIDDGHSLRESIPDFEEQDDELSMLIYTSGSTGTPKGAMYTKKLAAGMWGGTWASLFSDQPTSTFHYMPMSHVAGHSSLKNTFVRGGNCFFASESNLSSFFEDIVLARPTELSLVPRVCEMIYQKFVSELNRRRQTESLVSKEIEQALKHEFRTEVFGGQVNWISCGSAPLSEQMKSFMESLFDLELNIIYGSTEAGAIAVSGQLLSPPVENYKLVDVPELGYSTQDSPYPRGELLIKTQSIIPGYFNHPELDKELFTLDGYYKTGDIFADHQNGKIRYIDRRSNVIKLSQGEFVTTASLEAIYTSSPLVRQIFVYGNSQRSSLLAVVVPKEELLNKYENELNTLKRLISESFRSLAKAYTLNGYEIPRDFIIEPQAFTHGNGLLSDHGKALFPKLRLKYEDKLEKLYESLEQQESSLVSELHQNSAHLTVEEIVLRAATSLIGNDSHEVLTSDNFRDLGGDSLSAVSFATMLEELFQVRVPVDIVISPAYDLKYIIEFIADNNQNGNAPSFEDIHEIGATDVYAEQLKIDKFIDESILKKAHNLPSSEKPQVVLLTGSSGYLGRFLLLDLLEKAEQSDGKVICLVRARDKQQAISRIRDAFSYLDEKISIRLDKLISQRLEVINGDLSQPKFGLESTQWHYLTTEVDTIIHAGALVNHVLPYRDCFDANVVGTAQLIALALENKIKHFSFLSSIAVADRGEREPIDEYQDIRIIEPVRVISDSYASGYATSKWACEVLLREAHQHYGLPVTIFRSSMILAHSKYDNQLNLPDMFTRLLISLIETGIAPKSFYANQGVLPHYDGLPVDFTASAIIRLGSENESEFHTYNLVNPHHDGISLDTFVDWLEEIGVRFHRIEQYSAWYQLFKEAHQQLGEERKAESLWPLIHSYHSPLAAVSGSPIPSKHFESKVAKTKIADFGNGIPRIDKNLINKYFNDLTRLKKVSI</sequence>
<dbReference type="GO" id="GO:0031177">
    <property type="term" value="F:phosphopantetheine binding"/>
    <property type="evidence" value="ECO:0007669"/>
    <property type="project" value="InterPro"/>
</dbReference>
<dbReference type="NCBIfam" id="NF041592">
    <property type="entry name" value="carboxyl_red"/>
    <property type="match status" value="1"/>
</dbReference>
<evidence type="ECO:0000313" key="8">
    <source>
        <dbReference type="Proteomes" id="UP000078406"/>
    </source>
</evidence>
<dbReference type="CDD" id="cd05235">
    <property type="entry name" value="SDR_e1"/>
    <property type="match status" value="1"/>
</dbReference>
<evidence type="ECO:0000256" key="5">
    <source>
        <dbReference type="SAM" id="MobiDB-lite"/>
    </source>
</evidence>
<dbReference type="Pfam" id="PF00550">
    <property type="entry name" value="PP-binding"/>
    <property type="match status" value="1"/>
</dbReference>
<dbReference type="InterPro" id="IPR009081">
    <property type="entry name" value="PP-bd_ACP"/>
</dbReference>
<dbReference type="GO" id="GO:0005524">
    <property type="term" value="F:ATP binding"/>
    <property type="evidence" value="ECO:0007669"/>
    <property type="project" value="UniProtKB-KW"/>
</dbReference>